<evidence type="ECO:0000313" key="2">
    <source>
        <dbReference type="EMBL" id="KAK1333244.1"/>
    </source>
</evidence>
<organism evidence="2 3">
    <name type="scientific">Cnephaeus nilssonii</name>
    <name type="common">Northern bat</name>
    <name type="synonym">Eptesicus nilssonii</name>
    <dbReference type="NCBI Taxonomy" id="3371016"/>
    <lineage>
        <taxon>Eukaryota</taxon>
        <taxon>Metazoa</taxon>
        <taxon>Chordata</taxon>
        <taxon>Craniata</taxon>
        <taxon>Vertebrata</taxon>
        <taxon>Euteleostomi</taxon>
        <taxon>Mammalia</taxon>
        <taxon>Eutheria</taxon>
        <taxon>Laurasiatheria</taxon>
        <taxon>Chiroptera</taxon>
        <taxon>Yangochiroptera</taxon>
        <taxon>Vespertilionidae</taxon>
        <taxon>Cnephaeus</taxon>
    </lineage>
</organism>
<dbReference type="EMBL" id="JAULJE010000017">
    <property type="protein sequence ID" value="KAK1333244.1"/>
    <property type="molecule type" value="Genomic_DNA"/>
</dbReference>
<evidence type="ECO:0000313" key="3">
    <source>
        <dbReference type="Proteomes" id="UP001177744"/>
    </source>
</evidence>
<protein>
    <submittedName>
        <fullName evidence="2">Uncharacterized protein</fullName>
    </submittedName>
</protein>
<gene>
    <name evidence="2" type="ORF">QTO34_006785</name>
</gene>
<proteinExistence type="predicted"/>
<dbReference type="Proteomes" id="UP001177744">
    <property type="component" value="Unassembled WGS sequence"/>
</dbReference>
<feature type="compositionally biased region" description="Basic and acidic residues" evidence="1">
    <location>
        <begin position="76"/>
        <end position="85"/>
    </location>
</feature>
<reference evidence="2" key="1">
    <citation type="submission" date="2023-06" db="EMBL/GenBank/DDBJ databases">
        <title>Reference genome for the Northern bat (Eptesicus nilssonii), a most northern bat species.</title>
        <authorList>
            <person name="Laine V.N."/>
            <person name="Pulliainen A.T."/>
            <person name="Lilley T.M."/>
        </authorList>
    </citation>
    <scope>NUCLEOTIDE SEQUENCE</scope>
    <source>
        <strain evidence="2">BLF_Eptnil</strain>
        <tissue evidence="2">Kidney</tissue>
    </source>
</reference>
<feature type="region of interest" description="Disordered" evidence="1">
    <location>
        <begin position="48"/>
        <end position="138"/>
    </location>
</feature>
<feature type="compositionally biased region" description="Basic and acidic residues" evidence="1">
    <location>
        <begin position="59"/>
        <end position="68"/>
    </location>
</feature>
<keyword evidence="3" id="KW-1185">Reference proteome</keyword>
<evidence type="ECO:0000256" key="1">
    <source>
        <dbReference type="SAM" id="MobiDB-lite"/>
    </source>
</evidence>
<dbReference type="AlphaFoldDB" id="A0AA40HL67"/>
<sequence>MARLKVKSNFNVSSFDLKHVVKIPHLRGSQEEEKAVLCKNEGLCLLEKGRLRSQQGKRPSREEAKAERPSLSLSLEAERREDQDAVRAGQVPGFGSHGAHALIPDGPGGRRGRLLWTKPPASRRRRGEDHGRRSGAVL</sequence>
<comment type="caution">
    <text evidence="2">The sequence shown here is derived from an EMBL/GenBank/DDBJ whole genome shotgun (WGS) entry which is preliminary data.</text>
</comment>
<name>A0AA40HL67_CNENI</name>
<accession>A0AA40HL67</accession>